<dbReference type="PANTHER" id="PTHR33975:SF2">
    <property type="entry name" value="MYELIN-ASSOCIATED OLIGODENDROCYTE BASIC PROTEIN"/>
    <property type="match status" value="1"/>
</dbReference>
<dbReference type="PATRIC" id="fig|582515.4.peg.257"/>
<dbReference type="Pfam" id="PF07466">
    <property type="entry name" value="DUF1517"/>
    <property type="match status" value="1"/>
</dbReference>
<dbReference type="eggNOG" id="COG4371">
    <property type="taxonomic scope" value="Bacteria"/>
</dbReference>
<keyword evidence="1" id="KW-0472">Membrane</keyword>
<dbReference type="InterPro" id="IPR010903">
    <property type="entry name" value="DUF1517"/>
</dbReference>
<dbReference type="InParanoid" id="U5DQM9"/>
<dbReference type="EMBL" id="ASSJ01000004">
    <property type="protein sequence ID" value="ERN42929.1"/>
    <property type="molecule type" value="Genomic_DNA"/>
</dbReference>
<keyword evidence="1" id="KW-0812">Transmembrane</keyword>
<dbReference type="RefSeq" id="WP_022603942.1">
    <property type="nucleotide sequence ID" value="NZ_ASSJ01000004.1"/>
</dbReference>
<comment type="caution">
    <text evidence="2">The sequence shown here is derived from an EMBL/GenBank/DDBJ whole genome shotgun (WGS) entry which is preliminary data.</text>
</comment>
<sequence>MFAIARSRWQMLLKAVVALGLVLALVLGDAGTALAARSGGRIGGGSFRTPRTTMPRGGGGYRAPGGGFGFPFLFPFFGFGGFGSLFSILVVLALANFVINAFRSSGLGSGETVTSNPRVSVAKVQVGLLASASGLQRELAQLARSANTELASGRARVLQESALALLRHSDYWAYGATESQQMTLSAAESRFNQAALFERSKFGEETLSNANGRLQQSESQATDASAPSEYLLVTLLVGAEGKLPLSPIKSAEDLQQALREAAGVGQDRLLAVEVLWTPQAEGDSLTADDLLEAYPNLKLV</sequence>
<gene>
    <name evidence="2" type="ORF">KR51_00002330</name>
</gene>
<reference evidence="2 3" key="1">
    <citation type="submission" date="2013-05" db="EMBL/GenBank/DDBJ databases">
        <title>Draft genome sequence of Rubidibacter lacunae KORDI 51-2.</title>
        <authorList>
            <person name="Choi D.H."/>
            <person name="Noh J.H."/>
            <person name="Kwon K.-K."/>
            <person name="Lee J.-H."/>
            <person name="Ryu J.-Y."/>
        </authorList>
    </citation>
    <scope>NUCLEOTIDE SEQUENCE [LARGE SCALE GENOMIC DNA]</scope>
    <source>
        <strain evidence="2 3">KORDI 51-2</strain>
    </source>
</reference>
<organism evidence="2 3">
    <name type="scientific">Rubidibacter lacunae KORDI 51-2</name>
    <dbReference type="NCBI Taxonomy" id="582515"/>
    <lineage>
        <taxon>Bacteria</taxon>
        <taxon>Bacillati</taxon>
        <taxon>Cyanobacteriota</taxon>
        <taxon>Cyanophyceae</taxon>
        <taxon>Oscillatoriophycideae</taxon>
        <taxon>Chroococcales</taxon>
        <taxon>Aphanothecaceae</taxon>
        <taxon>Rubidibacter</taxon>
    </lineage>
</organism>
<evidence type="ECO:0000256" key="1">
    <source>
        <dbReference type="SAM" id="Phobius"/>
    </source>
</evidence>
<name>U5DQM9_9CHRO</name>
<feature type="transmembrane region" description="Helical" evidence="1">
    <location>
        <begin position="72"/>
        <end position="99"/>
    </location>
</feature>
<dbReference type="PANTHER" id="PTHR33975">
    <property type="entry name" value="MYELIN-ASSOCIATED OLIGODENDROCYTE BASIC PROTEIN"/>
    <property type="match status" value="1"/>
</dbReference>
<dbReference type="InterPro" id="IPR053023">
    <property type="entry name" value="FLAP_modulator"/>
</dbReference>
<dbReference type="AlphaFoldDB" id="U5DQM9"/>
<protein>
    <submittedName>
        <fullName evidence="2">Putative membrane protein</fullName>
    </submittedName>
</protein>
<dbReference type="OrthoDB" id="459043at2"/>
<evidence type="ECO:0000313" key="2">
    <source>
        <dbReference type="EMBL" id="ERN42929.1"/>
    </source>
</evidence>
<keyword evidence="1" id="KW-1133">Transmembrane helix</keyword>
<accession>U5DQM9</accession>
<dbReference type="Proteomes" id="UP000016960">
    <property type="component" value="Unassembled WGS sequence"/>
</dbReference>
<dbReference type="PIRSF" id="PIRSF037221">
    <property type="entry name" value="DUF1517"/>
    <property type="match status" value="1"/>
</dbReference>
<dbReference type="STRING" id="582515.KR51_00002330"/>
<proteinExistence type="predicted"/>
<keyword evidence="3" id="KW-1185">Reference proteome</keyword>
<evidence type="ECO:0000313" key="3">
    <source>
        <dbReference type="Proteomes" id="UP000016960"/>
    </source>
</evidence>